<keyword evidence="2" id="KW-1185">Reference proteome</keyword>
<gene>
    <name evidence="1" type="ORF">Gogos_000434</name>
</gene>
<dbReference type="Proteomes" id="UP000593579">
    <property type="component" value="Unassembled WGS sequence"/>
</dbReference>
<accession>A0A7J9CST2</accession>
<organism evidence="1 2">
    <name type="scientific">Gossypium gossypioides</name>
    <name type="common">Mexican cotton</name>
    <name type="synonym">Selera gossypioides</name>
    <dbReference type="NCBI Taxonomy" id="34282"/>
    <lineage>
        <taxon>Eukaryota</taxon>
        <taxon>Viridiplantae</taxon>
        <taxon>Streptophyta</taxon>
        <taxon>Embryophyta</taxon>
        <taxon>Tracheophyta</taxon>
        <taxon>Spermatophyta</taxon>
        <taxon>Magnoliopsida</taxon>
        <taxon>eudicotyledons</taxon>
        <taxon>Gunneridae</taxon>
        <taxon>Pentapetalae</taxon>
        <taxon>rosids</taxon>
        <taxon>malvids</taxon>
        <taxon>Malvales</taxon>
        <taxon>Malvaceae</taxon>
        <taxon>Malvoideae</taxon>
        <taxon>Gossypium</taxon>
    </lineage>
</organism>
<protein>
    <submittedName>
        <fullName evidence="1">Uncharacterized protein</fullName>
    </submittedName>
</protein>
<evidence type="ECO:0000313" key="2">
    <source>
        <dbReference type="Proteomes" id="UP000593579"/>
    </source>
</evidence>
<dbReference type="OrthoDB" id="946004at2759"/>
<sequence length="17" mass="2171">MLNLLERWRINILLFLI</sequence>
<comment type="caution">
    <text evidence="1">The sequence shown here is derived from an EMBL/GenBank/DDBJ whole genome shotgun (WGS) entry which is preliminary data.</text>
</comment>
<evidence type="ECO:0000313" key="1">
    <source>
        <dbReference type="EMBL" id="MBA0751516.1"/>
    </source>
</evidence>
<dbReference type="EMBL" id="JABEZY010000013">
    <property type="protein sequence ID" value="MBA0751516.1"/>
    <property type="molecule type" value="Genomic_DNA"/>
</dbReference>
<name>A0A7J9CST2_GOSGO</name>
<proteinExistence type="predicted"/>
<reference evidence="1 2" key="1">
    <citation type="journal article" date="2019" name="Genome Biol. Evol.">
        <title>Insights into the evolution of the New World diploid cottons (Gossypium, subgenus Houzingenia) based on genome sequencing.</title>
        <authorList>
            <person name="Grover C.E."/>
            <person name="Arick M.A. 2nd"/>
            <person name="Thrash A."/>
            <person name="Conover J.L."/>
            <person name="Sanders W.S."/>
            <person name="Peterson D.G."/>
            <person name="Frelichowski J.E."/>
            <person name="Scheffler J.A."/>
            <person name="Scheffler B.E."/>
            <person name="Wendel J.F."/>
        </authorList>
    </citation>
    <scope>NUCLEOTIDE SEQUENCE [LARGE SCALE GENOMIC DNA]</scope>
    <source>
        <strain evidence="1">5</strain>
        <tissue evidence="1">Leaf</tissue>
    </source>
</reference>
<dbReference type="AlphaFoldDB" id="A0A7J9CST2"/>